<keyword evidence="2" id="KW-1185">Reference proteome</keyword>
<sequence length="240" mass="26689">MPNNSLTSSSNTNAAAIRALQMELKSLQSQPIEGFKVVCDEDNLFKWTVAIFGPPGTLYQVLTFPTNYPYSPPSMRFIQPVYHPNVYPSGELCVSILHPPVDDPQSGELSSERWNPTQTVRTVLLSVISLLNEPNTSSPANVDASVSYRKYKGIFLAILNLKCFFVEEGDQEYANIIRKQVDKSKEEARKDKVVVPETIEDYVVPTKIAATNNNDVIDMDDTTDVPESEHAEDSGQGDED</sequence>
<accession>A0ACB1AE07</accession>
<proteinExistence type="predicted"/>
<gene>
    <name evidence="1" type="ORF">MENTE1834_LOCUS37450</name>
</gene>
<dbReference type="EMBL" id="CAVMJV010000078">
    <property type="protein sequence ID" value="CAK5089715.1"/>
    <property type="molecule type" value="Genomic_DNA"/>
</dbReference>
<evidence type="ECO:0000313" key="2">
    <source>
        <dbReference type="Proteomes" id="UP001497535"/>
    </source>
</evidence>
<evidence type="ECO:0000313" key="1">
    <source>
        <dbReference type="EMBL" id="CAK5089715.1"/>
    </source>
</evidence>
<reference evidence="1" key="1">
    <citation type="submission" date="2023-11" db="EMBL/GenBank/DDBJ databases">
        <authorList>
            <person name="Poullet M."/>
        </authorList>
    </citation>
    <scope>NUCLEOTIDE SEQUENCE</scope>
    <source>
        <strain evidence="1">E1834</strain>
    </source>
</reference>
<dbReference type="Proteomes" id="UP001497535">
    <property type="component" value="Unassembled WGS sequence"/>
</dbReference>
<comment type="caution">
    <text evidence="1">The sequence shown here is derived from an EMBL/GenBank/DDBJ whole genome shotgun (WGS) entry which is preliminary data.</text>
</comment>
<protein>
    <submittedName>
        <fullName evidence="1">Uncharacterized protein</fullName>
    </submittedName>
</protein>
<name>A0ACB1AE07_MELEN</name>
<organism evidence="1 2">
    <name type="scientific">Meloidogyne enterolobii</name>
    <name type="common">Root-knot nematode worm</name>
    <name type="synonym">Meloidogyne mayaguensis</name>
    <dbReference type="NCBI Taxonomy" id="390850"/>
    <lineage>
        <taxon>Eukaryota</taxon>
        <taxon>Metazoa</taxon>
        <taxon>Ecdysozoa</taxon>
        <taxon>Nematoda</taxon>
        <taxon>Chromadorea</taxon>
        <taxon>Rhabditida</taxon>
        <taxon>Tylenchina</taxon>
        <taxon>Tylenchomorpha</taxon>
        <taxon>Tylenchoidea</taxon>
        <taxon>Meloidogynidae</taxon>
        <taxon>Meloidogyninae</taxon>
        <taxon>Meloidogyne</taxon>
    </lineage>
</organism>